<dbReference type="EMBL" id="RHLK01000004">
    <property type="protein sequence ID" value="MVO99809.1"/>
    <property type="molecule type" value="Genomic_DNA"/>
</dbReference>
<comment type="caution">
    <text evidence="1">The sequence shown here is derived from an EMBL/GenBank/DDBJ whole genome shotgun (WGS) entry which is preliminary data.</text>
</comment>
<accession>A0A7X3FHE9</accession>
<dbReference type="AlphaFoldDB" id="A0A7X3FHE9"/>
<proteinExistence type="predicted"/>
<organism evidence="1 2">
    <name type="scientific">Paenibacillus lutrae</name>
    <dbReference type="NCBI Taxonomy" id="2078573"/>
    <lineage>
        <taxon>Bacteria</taxon>
        <taxon>Bacillati</taxon>
        <taxon>Bacillota</taxon>
        <taxon>Bacilli</taxon>
        <taxon>Bacillales</taxon>
        <taxon>Paenibacillaceae</taxon>
        <taxon>Paenibacillus</taxon>
    </lineage>
</organism>
<name>A0A7X3FHE9_9BACL</name>
<reference evidence="1 2" key="1">
    <citation type="journal article" date="2019" name="Microorganisms">
        <title>Paenibacillus lutrae sp. nov., A Chitinolytic Species Isolated from A River Otter in Castril Natural Park, Granada, Spain.</title>
        <authorList>
            <person name="Rodriguez M."/>
            <person name="Reina J.C."/>
            <person name="Bejar V."/>
            <person name="Llamas I."/>
        </authorList>
    </citation>
    <scope>NUCLEOTIDE SEQUENCE [LARGE SCALE GENOMIC DNA]</scope>
    <source>
        <strain evidence="1 2">N10</strain>
    </source>
</reference>
<gene>
    <name evidence="1" type="ORF">EDM21_09735</name>
</gene>
<evidence type="ECO:0000313" key="2">
    <source>
        <dbReference type="Proteomes" id="UP000490800"/>
    </source>
</evidence>
<keyword evidence="2" id="KW-1185">Reference proteome</keyword>
<dbReference type="Proteomes" id="UP000490800">
    <property type="component" value="Unassembled WGS sequence"/>
</dbReference>
<dbReference type="RefSeq" id="WP_157335093.1">
    <property type="nucleotide sequence ID" value="NZ_RHLK01000004.1"/>
</dbReference>
<evidence type="ECO:0000313" key="1">
    <source>
        <dbReference type="EMBL" id="MVO99809.1"/>
    </source>
</evidence>
<dbReference type="OrthoDB" id="2612080at2"/>
<sequence length="211" mass="23625">MKKLLSYLFIGLLTLNIGCTSKESSQTQTVDTQEIAQGTTPSPSAPPLTSPVPVFKEVAITQADYRIYNNADELEKNSDYIVMAKFEGKRSSVDRKSDGGQFLLSDTLTEMKVNRILKGDKDISNFIIIYEPAFIKDGSLRSTEGYNLVKEGSEYILYLRKVAQGDKKEFMVVGMYQGKYDISRLEPVDTKTSYKNAQSELWASRGSILTL</sequence>
<protein>
    <submittedName>
        <fullName evidence="1">Uncharacterized protein</fullName>
    </submittedName>
</protein>